<feature type="domain" description="Primase C-terminal 1" evidence="1">
    <location>
        <begin position="217"/>
        <end position="284"/>
    </location>
</feature>
<proteinExistence type="predicted"/>
<dbReference type="InterPro" id="IPR015330">
    <property type="entry name" value="DNA_primase/pol_bifunc_N"/>
</dbReference>
<accession>A0A7K3PWK7</accession>
<dbReference type="SMART" id="SM00942">
    <property type="entry name" value="PriCT_1"/>
    <property type="match status" value="1"/>
</dbReference>
<evidence type="ECO:0000259" key="2">
    <source>
        <dbReference type="SMART" id="SM00943"/>
    </source>
</evidence>
<dbReference type="Pfam" id="PF09250">
    <property type="entry name" value="Prim-Pol"/>
    <property type="match status" value="1"/>
</dbReference>
<sequence length="286" mass="29894">MTDALNGALWLVHHGFAVFPADHPGLDQCAGIGRGHDAAACVDRGKHPCVPFTRAHTLDEDQVRRTFGDRPRNVGVAIGAVNGPAEQQLLVVDSDRPGALEDAASAFGHRHTPTMRVTTAKGYHDYYWAPASLQLGNGLGALRGKFDGDVRGPRGYVIGPGSVHASGVVYELVDPPQPPEPAPAWLLTALQTPATPPAPHPDGAPVREGGGALVGLVRAVLNARQGNRNSCLYWAACRAFEHAAKSQLDSRAVAGALVDAATHAGLTEAEARTTIASAYRSAGGPR</sequence>
<feature type="domain" description="DNA primase/polymerase bifunctional N-terminal" evidence="2">
    <location>
        <begin position="8"/>
        <end position="186"/>
    </location>
</feature>
<organism evidence="3 4">
    <name type="scientific">Streptomyces coelicoflavus</name>
    <dbReference type="NCBI Taxonomy" id="285562"/>
    <lineage>
        <taxon>Bacteria</taxon>
        <taxon>Bacillati</taxon>
        <taxon>Actinomycetota</taxon>
        <taxon>Actinomycetes</taxon>
        <taxon>Kitasatosporales</taxon>
        <taxon>Streptomycetaceae</taxon>
        <taxon>Streptomyces</taxon>
    </lineage>
</organism>
<dbReference type="SMART" id="SM00943">
    <property type="entry name" value="Prim-Pol"/>
    <property type="match status" value="1"/>
</dbReference>
<dbReference type="EMBL" id="JAAGMA010000963">
    <property type="protein sequence ID" value="NEB14207.1"/>
    <property type="molecule type" value="Genomic_DNA"/>
</dbReference>
<dbReference type="AlphaFoldDB" id="A0A7K3PWK7"/>
<name>A0A7K3PWK7_9ACTN</name>
<reference evidence="3 4" key="1">
    <citation type="submission" date="2020-01" db="EMBL/GenBank/DDBJ databases">
        <title>Insect and environment-associated Actinomycetes.</title>
        <authorList>
            <person name="Currrie C."/>
            <person name="Chevrette M."/>
            <person name="Carlson C."/>
            <person name="Stubbendieck R."/>
            <person name="Wendt-Pienkowski E."/>
        </authorList>
    </citation>
    <scope>NUCLEOTIDE SEQUENCE [LARGE SCALE GENOMIC DNA]</scope>
    <source>
        <strain evidence="3 4">SID14163</strain>
    </source>
</reference>
<evidence type="ECO:0000259" key="1">
    <source>
        <dbReference type="SMART" id="SM00942"/>
    </source>
</evidence>
<evidence type="ECO:0000313" key="4">
    <source>
        <dbReference type="Proteomes" id="UP000470446"/>
    </source>
</evidence>
<evidence type="ECO:0008006" key="5">
    <source>
        <dbReference type="Google" id="ProtNLM"/>
    </source>
</evidence>
<dbReference type="RefSeq" id="WP_164250316.1">
    <property type="nucleotide sequence ID" value="NZ_JAAGMA010000963.1"/>
</dbReference>
<gene>
    <name evidence="3" type="ORF">G3I32_36190</name>
</gene>
<comment type="caution">
    <text evidence="3">The sequence shown here is derived from an EMBL/GenBank/DDBJ whole genome shotgun (WGS) entry which is preliminary data.</text>
</comment>
<dbReference type="SUPFAM" id="SSF56747">
    <property type="entry name" value="Prim-pol domain"/>
    <property type="match status" value="1"/>
</dbReference>
<dbReference type="InterPro" id="IPR014820">
    <property type="entry name" value="PriCT_1"/>
</dbReference>
<dbReference type="Proteomes" id="UP000470446">
    <property type="component" value="Unassembled WGS sequence"/>
</dbReference>
<protein>
    <recommendedName>
        <fullName evidence="5">DNA primase</fullName>
    </recommendedName>
</protein>
<evidence type="ECO:0000313" key="3">
    <source>
        <dbReference type="EMBL" id="NEB14207.1"/>
    </source>
</evidence>